<name>A0AB35XPY1_9ACTN</name>
<evidence type="ECO:0000256" key="1">
    <source>
        <dbReference type="ARBA" id="ARBA00023235"/>
    </source>
</evidence>
<dbReference type="EMBL" id="JBAKUA010000006">
    <property type="protein sequence ID" value="MEH1546528.1"/>
    <property type="molecule type" value="Genomic_DNA"/>
</dbReference>
<dbReference type="SUPFAM" id="SSF51182">
    <property type="entry name" value="RmlC-like cupins"/>
    <property type="match status" value="1"/>
</dbReference>
<dbReference type="InterPro" id="IPR014710">
    <property type="entry name" value="RmlC-like_jellyroll"/>
</dbReference>
<comment type="caution">
    <text evidence="2">The sequence shown here is derived from an EMBL/GenBank/DDBJ whole genome shotgun (WGS) entry which is preliminary data.</text>
</comment>
<dbReference type="GO" id="GO:0102482">
    <property type="term" value="F:5-deoxy-D-glucuronate isomerase activity"/>
    <property type="evidence" value="ECO:0007669"/>
    <property type="project" value="UniProtKB-EC"/>
</dbReference>
<evidence type="ECO:0000313" key="2">
    <source>
        <dbReference type="EMBL" id="MEH1546528.1"/>
    </source>
</evidence>
<dbReference type="PIRSF" id="PIRSF036628">
    <property type="entry name" value="IolB"/>
    <property type="match status" value="1"/>
</dbReference>
<dbReference type="InterPro" id="IPR021120">
    <property type="entry name" value="KduI/IolB_isomerase"/>
</dbReference>
<keyword evidence="1 2" id="KW-0413">Isomerase</keyword>
<dbReference type="PANTHER" id="PTHR39193">
    <property type="entry name" value="5-DEOXY-GLUCURONATE ISOMERASE"/>
    <property type="match status" value="1"/>
</dbReference>
<dbReference type="GO" id="GO:0008880">
    <property type="term" value="F:glucuronate isomerase activity"/>
    <property type="evidence" value="ECO:0007669"/>
    <property type="project" value="InterPro"/>
</dbReference>
<dbReference type="Gene3D" id="2.60.120.10">
    <property type="entry name" value="Jelly Rolls"/>
    <property type="match status" value="2"/>
</dbReference>
<dbReference type="AlphaFoldDB" id="A0AB35XPY1"/>
<protein>
    <submittedName>
        <fullName evidence="2">5-deoxy-glucuronate isomerase</fullName>
        <ecNumber evidence="2">5.3.1.30</ecNumber>
    </submittedName>
</protein>
<dbReference type="NCBIfam" id="TIGR04378">
    <property type="entry name" value="myo_inos_iolB"/>
    <property type="match status" value="1"/>
</dbReference>
<dbReference type="GO" id="GO:0019310">
    <property type="term" value="P:inositol catabolic process"/>
    <property type="evidence" value="ECO:0007669"/>
    <property type="project" value="InterPro"/>
</dbReference>
<dbReference type="InterPro" id="IPR011051">
    <property type="entry name" value="RmlC_Cupin_sf"/>
</dbReference>
<dbReference type="Proteomes" id="UP001309299">
    <property type="component" value="Unassembled WGS sequence"/>
</dbReference>
<dbReference type="Pfam" id="PF04962">
    <property type="entry name" value="KduI"/>
    <property type="match status" value="1"/>
</dbReference>
<gene>
    <name evidence="2" type="primary">iolB</name>
    <name evidence="2" type="ORF">V7F78_05785</name>
</gene>
<proteinExistence type="predicted"/>
<evidence type="ECO:0000313" key="3">
    <source>
        <dbReference type="Proteomes" id="UP001309299"/>
    </source>
</evidence>
<accession>A0AB35XPY1</accession>
<dbReference type="RefSeq" id="WP_063279534.1">
    <property type="nucleotide sequence ID" value="NZ_JAHDUC010000001.1"/>
</dbReference>
<reference evidence="2" key="1">
    <citation type="submission" date="2024-02" db="EMBL/GenBank/DDBJ databases">
        <title>Bacterial skin colonization with Propionibacterium avidum as a risk factor for Periprosthetic Joint Infections - a single-center prospective study.</title>
        <authorList>
            <person name="Achermann Y."/>
        </authorList>
    </citation>
    <scope>NUCLEOTIDE SEQUENCE</scope>
    <source>
        <strain evidence="2">PAVI-2017310195</strain>
    </source>
</reference>
<dbReference type="PANTHER" id="PTHR39193:SF1">
    <property type="entry name" value="5-DEOXY-GLUCURONATE ISOMERASE"/>
    <property type="match status" value="1"/>
</dbReference>
<organism evidence="2 3">
    <name type="scientific">Cutibacterium avidum</name>
    <dbReference type="NCBI Taxonomy" id="33010"/>
    <lineage>
        <taxon>Bacteria</taxon>
        <taxon>Bacillati</taxon>
        <taxon>Actinomycetota</taxon>
        <taxon>Actinomycetes</taxon>
        <taxon>Propionibacteriales</taxon>
        <taxon>Propionibacteriaceae</taxon>
        <taxon>Cutibacterium</taxon>
    </lineage>
</organism>
<sequence>MTELVLRSGSTGSGSCDVDVTPERAGWTYSGLTVAKLAEGETLELDTNGHEYLVLPLEGAFAVQVGDVHADLAGRSTIWGEVTDYVFVPRHSTISITALGDGRVALPHALADEDLEPRYCPAEEVRVELRGAGNCSRQVVNYAVANPVRTSRLLACEVLTPGGNWSSYPPHKHDEESEVERELEEIYYFEIRGDEHGPGMAFHGTYGTPERPIHVAEMIANGDVALVPHGWHGPCAAAPGYDLYYLNVMAGPGKAEWKSVDDPHYGWIRQTWENQGIDPRLPMAVDDTKER</sequence>
<dbReference type="InterPro" id="IPR024203">
    <property type="entry name" value="Deoxy-glucuronate_isom_IolB"/>
</dbReference>
<dbReference type="EC" id="5.3.1.30" evidence="2"/>